<name>W4MFL2_9BACT</name>
<organism evidence="1 2">
    <name type="scientific">Candidatus Entotheonella gemina</name>
    <dbReference type="NCBI Taxonomy" id="1429439"/>
    <lineage>
        <taxon>Bacteria</taxon>
        <taxon>Pseudomonadati</taxon>
        <taxon>Nitrospinota/Tectimicrobiota group</taxon>
        <taxon>Candidatus Tectimicrobiota</taxon>
        <taxon>Candidatus Entotheonellia</taxon>
        <taxon>Candidatus Entotheonellales</taxon>
        <taxon>Candidatus Entotheonellaceae</taxon>
        <taxon>Candidatus Entotheonella</taxon>
    </lineage>
</organism>
<proteinExistence type="predicted"/>
<dbReference type="HOGENOM" id="CLU_3248802_0_0_7"/>
<keyword evidence="2" id="KW-1185">Reference proteome</keyword>
<protein>
    <submittedName>
        <fullName evidence="1">Uncharacterized protein</fullName>
    </submittedName>
</protein>
<sequence>MRLAGEVEDALIEVGQIFASQFCLAAAAAWRQTLIYLERKTV</sequence>
<reference evidence="1 2" key="1">
    <citation type="journal article" date="2014" name="Nature">
        <title>An environmental bacterial taxon with a large and distinct metabolic repertoire.</title>
        <authorList>
            <person name="Wilson M.C."/>
            <person name="Mori T."/>
            <person name="Ruckert C."/>
            <person name="Uria A.R."/>
            <person name="Helf M.J."/>
            <person name="Takada K."/>
            <person name="Gernert C."/>
            <person name="Steffens U.A."/>
            <person name="Heycke N."/>
            <person name="Schmitt S."/>
            <person name="Rinke C."/>
            <person name="Helfrich E.J."/>
            <person name="Brachmann A.O."/>
            <person name="Gurgui C."/>
            <person name="Wakimoto T."/>
            <person name="Kracht M."/>
            <person name="Crusemann M."/>
            <person name="Hentschel U."/>
            <person name="Abe I."/>
            <person name="Matsunaga S."/>
            <person name="Kalinowski J."/>
            <person name="Takeyama H."/>
            <person name="Piel J."/>
        </authorList>
    </citation>
    <scope>NUCLEOTIDE SEQUENCE [LARGE SCALE GENOMIC DNA]</scope>
    <source>
        <strain evidence="2">TSY2</strain>
    </source>
</reference>
<comment type="caution">
    <text evidence="1">The sequence shown here is derived from an EMBL/GenBank/DDBJ whole genome shotgun (WGS) entry which is preliminary data.</text>
</comment>
<dbReference type="EMBL" id="AZHX01000080">
    <property type="protein sequence ID" value="ETX08993.1"/>
    <property type="molecule type" value="Genomic_DNA"/>
</dbReference>
<evidence type="ECO:0000313" key="2">
    <source>
        <dbReference type="Proteomes" id="UP000019140"/>
    </source>
</evidence>
<gene>
    <name evidence="1" type="ORF">ETSY2_02055</name>
</gene>
<evidence type="ECO:0000313" key="1">
    <source>
        <dbReference type="EMBL" id="ETX08993.1"/>
    </source>
</evidence>
<dbReference type="AlphaFoldDB" id="W4MFL2"/>
<accession>W4MFL2</accession>
<dbReference type="Proteomes" id="UP000019140">
    <property type="component" value="Unassembled WGS sequence"/>
</dbReference>